<gene>
    <name evidence="2" type="ORF">DW794_05995</name>
</gene>
<evidence type="ECO:0000313" key="2">
    <source>
        <dbReference type="EMBL" id="RHD51116.1"/>
    </source>
</evidence>
<dbReference type="Gene3D" id="2.60.120.260">
    <property type="entry name" value="Galactose-binding domain-like"/>
    <property type="match status" value="1"/>
</dbReference>
<dbReference type="Pfam" id="PF18630">
    <property type="entry name" value="Peptidase_M60_C"/>
    <property type="match status" value="1"/>
</dbReference>
<dbReference type="CDD" id="cd14948">
    <property type="entry name" value="BACON"/>
    <property type="match status" value="1"/>
</dbReference>
<proteinExistence type="predicted"/>
<dbReference type="Gene3D" id="3.40.390.80">
    <property type="entry name" value="Peptidase M60, enhancin-like domain 2"/>
    <property type="match status" value="1"/>
</dbReference>
<reference evidence="2 3" key="1">
    <citation type="submission" date="2018-08" db="EMBL/GenBank/DDBJ databases">
        <title>A genome reference for cultivated species of the human gut microbiota.</title>
        <authorList>
            <person name="Zou Y."/>
            <person name="Xue W."/>
            <person name="Luo G."/>
        </authorList>
    </citation>
    <scope>NUCLEOTIDE SEQUENCE [LARGE SCALE GENOMIC DNA]</scope>
    <source>
        <strain evidence="2 3">AM31-16AC</strain>
    </source>
</reference>
<dbReference type="AlphaFoldDB" id="A0A414FNQ6"/>
<evidence type="ECO:0000259" key="1">
    <source>
        <dbReference type="PROSITE" id="PS51723"/>
    </source>
</evidence>
<organism evidence="2 3">
    <name type="scientific">Bacteroides caccae</name>
    <dbReference type="NCBI Taxonomy" id="47678"/>
    <lineage>
        <taxon>Bacteria</taxon>
        <taxon>Pseudomonadati</taxon>
        <taxon>Bacteroidota</taxon>
        <taxon>Bacteroidia</taxon>
        <taxon>Bacteroidales</taxon>
        <taxon>Bacteroidaceae</taxon>
        <taxon>Bacteroides</taxon>
    </lineage>
</organism>
<name>A0A414FNQ6_9BACE</name>
<sequence>MNNLEYYNKLINQNTMKKILFILLCSLFLFTACSDDDERSETAPYLRIPEIAQSLHYLKDVQRENIKIETNCEDWTITSDKDWCDAHRISSNPQMFRLALDENNELNLREAKLTLKASGITKTITVKQLGTQPAILVSPEKLDNLSDTKNNYELVITTNVSSFKWDIPEEDKTWLSISEAPMEGLTRAMISSKYLLTVQSNIEMKKRSSTIIFTGTGNEEEHPTAELPIIQKKRSTDVSDVEVGEDIKIKPNNGWASSEQTDPQAISHAFDGYIDDNHCYHTQWGANAENIFPLNLEFYFDGTQDMDYALFYPNGNGKFENIDLYYLDGGSPITFNQDSRPETCPSTGRIWVKIKSYKLPNISSEQKIMFPERLKNVLGIRFVVNSTYSGDKAACNEMEFCRSNASFLDAQLLTVFKDITCCELNDNVTDDEINSLPGYFAQLAFQIKEGTYTDWEKKFRIQNYNPYSDVFQTADAMLIKKYGNQDNITGIHVEAGDNIIVLVGDTHNNEISLQVLGEETVNSDNEAYVQTESPTSAQTILLTKGVNKVTIDKAGMLFILYTADPTNVQNQPIRVHIPYASGKVSGFFDLETDKTDTKYSELLNKADYKYFGIRGKEIILYFHTSELRKVAPNNIVAAINLWDDIVGWEHEIMGFSGDLRKRYNNHIFAISPEGSYMWQSEYRVGFVYTYLENILLPENVKAKEDNAWGPAHEIGHIHQKAINWPGCSESSNNLFSNYVIHKMGQYHSRGYGLCHVAKTRFVDNDPWVTFGEATHQNEDTEIHMRMYWQLFIYYHLCKDNKNFWPEVFAKMRKKYAGVYTESNPGKSQMMFVEAVCETAKEDLTDFFDFWGFFTPVDDLKIEQYGTFTYTVTESMINTTKSNISKYKKAAPIQYIEDRKKEWFESGPNEYRDKESGDVGYYTQFQRTSATFNNDEITATISGKEITVASNVGSKAVAFEVRKGNSSDGKLVYFSNNFKFTLPDNIKTSEVRLWAVQADGARKSIKMN</sequence>
<dbReference type="Proteomes" id="UP000284689">
    <property type="component" value="Unassembled WGS sequence"/>
</dbReference>
<dbReference type="EMBL" id="QSJD01000006">
    <property type="protein sequence ID" value="RHD51116.1"/>
    <property type="molecule type" value="Genomic_DNA"/>
</dbReference>
<dbReference type="Gene3D" id="2.60.120.1250">
    <property type="entry name" value="Peptidase M60, enhancin-like domain 1"/>
    <property type="match status" value="1"/>
</dbReference>
<dbReference type="Gene3D" id="2.60.40.10">
    <property type="entry name" value="Immunoglobulins"/>
    <property type="match status" value="1"/>
</dbReference>
<dbReference type="PROSITE" id="PS51723">
    <property type="entry name" value="PEPTIDASE_M60"/>
    <property type="match status" value="1"/>
</dbReference>
<protein>
    <submittedName>
        <fullName evidence="2">Carbohydrate-binding protein</fullName>
    </submittedName>
</protein>
<dbReference type="InterPro" id="IPR051244">
    <property type="entry name" value="TCAF"/>
</dbReference>
<comment type="caution">
    <text evidence="2">The sequence shown here is derived from an EMBL/GenBank/DDBJ whole genome shotgun (WGS) entry which is preliminary data.</text>
</comment>
<dbReference type="InterPro" id="IPR042279">
    <property type="entry name" value="Pep_M60_3"/>
</dbReference>
<accession>A0A414FNQ6</accession>
<dbReference type="InterPro" id="IPR013783">
    <property type="entry name" value="Ig-like_fold"/>
</dbReference>
<feature type="domain" description="Peptidase M60" evidence="1">
    <location>
        <begin position="484"/>
        <end position="795"/>
    </location>
</feature>
<dbReference type="InterPro" id="IPR024361">
    <property type="entry name" value="BACON"/>
</dbReference>
<dbReference type="SMART" id="SM01276">
    <property type="entry name" value="M60-like"/>
    <property type="match status" value="1"/>
</dbReference>
<dbReference type="InterPro" id="IPR031161">
    <property type="entry name" value="Peptidase_M60_dom"/>
</dbReference>
<dbReference type="Pfam" id="PF13004">
    <property type="entry name" value="BACON"/>
    <property type="match status" value="1"/>
</dbReference>
<evidence type="ECO:0000313" key="3">
    <source>
        <dbReference type="Proteomes" id="UP000284689"/>
    </source>
</evidence>
<dbReference type="Pfam" id="PF13402">
    <property type="entry name" value="Peptidase_M60"/>
    <property type="match status" value="1"/>
</dbReference>
<dbReference type="PANTHER" id="PTHR15730">
    <property type="entry name" value="EXPERIMENTAL AUTOIMMUNE PROSTATITIS ANTIGEN 2-RELATED"/>
    <property type="match status" value="1"/>
</dbReference>
<dbReference type="Gene3D" id="1.10.390.30">
    <property type="entry name" value="Peptidase M60, enhancin-like domain 3"/>
    <property type="match status" value="1"/>
</dbReference>
<dbReference type="PANTHER" id="PTHR15730:SF5">
    <property type="entry name" value="SI:CH211-210B2.2-RELATED"/>
    <property type="match status" value="1"/>
</dbReference>
<dbReference type="InterPro" id="IPR041333">
    <property type="entry name" value="M60_C"/>
</dbReference>